<dbReference type="InterPro" id="IPR058111">
    <property type="entry name" value="RcgR-like"/>
</dbReference>
<dbReference type="AlphaFoldDB" id="A0A7S4ZRD2"/>
<gene>
    <name evidence="1" type="ORF">pC5.7b_318</name>
</gene>
<protein>
    <recommendedName>
        <fullName evidence="2">Dienelactone hydrolase-related enzyme</fullName>
    </recommendedName>
</protein>
<reference evidence="1" key="1">
    <citation type="submission" date="2018-12" db="EMBL/GenBank/DDBJ databases">
        <title>Three Rhizobium rhizogenes strains isolated from the same crown gall tumor carry diverse plasmids.</title>
        <authorList>
            <person name="Pulawska J."/>
            <person name="Kuzmanovic N."/>
        </authorList>
    </citation>
    <scope>NUCLEOTIDE SEQUENCE</scope>
    <source>
        <strain evidence="1">C5.7</strain>
        <plasmid evidence="1">pC5.7b</plasmid>
    </source>
</reference>
<accession>A0A7S4ZRD2</accession>
<evidence type="ECO:0000313" key="1">
    <source>
        <dbReference type="EMBL" id="QCL09185.1"/>
    </source>
</evidence>
<proteinExistence type="predicted"/>
<evidence type="ECO:0008006" key="2">
    <source>
        <dbReference type="Google" id="ProtNLM"/>
    </source>
</evidence>
<dbReference type="EMBL" id="MK318968">
    <property type="protein sequence ID" value="QCL09185.1"/>
    <property type="molecule type" value="Genomic_DNA"/>
</dbReference>
<dbReference type="SUPFAM" id="SSF53474">
    <property type="entry name" value="alpha/beta-Hydrolases"/>
    <property type="match status" value="1"/>
</dbReference>
<geneLocation type="plasmid" evidence="1">
    <name>pC5.7b</name>
</geneLocation>
<sequence>MSIPAKSKASLFLTAGSLADMVWTARATQSIRESLEPETKLTELGRAWGPLNLENYVHNLAQTDLELHIVLARRDKVVLPELSQRFMQGLKAVGARPGILELNCGHYSVGMPPYILLAGLSLKRFLSFR</sequence>
<dbReference type="InterPro" id="IPR029058">
    <property type="entry name" value="AB_hydrolase_fold"/>
</dbReference>
<name>A0A7S4ZRD2_RHIRH</name>
<dbReference type="NCBIfam" id="NF047337">
    <property type="entry name" value="hydrolase_RcgR"/>
    <property type="match status" value="1"/>
</dbReference>
<organism evidence="1">
    <name type="scientific">Rhizobium rhizogenes</name>
    <name type="common">Agrobacterium rhizogenes</name>
    <dbReference type="NCBI Taxonomy" id="359"/>
    <lineage>
        <taxon>Bacteria</taxon>
        <taxon>Pseudomonadati</taxon>
        <taxon>Pseudomonadota</taxon>
        <taxon>Alphaproteobacteria</taxon>
        <taxon>Hyphomicrobiales</taxon>
        <taxon>Rhizobiaceae</taxon>
        <taxon>Rhizobium/Agrobacterium group</taxon>
        <taxon>Rhizobium</taxon>
    </lineage>
</organism>
<keyword evidence="1" id="KW-0614">Plasmid</keyword>